<sequence length="100" mass="10853">MISITAILRAREGEGEALLAALREVAAHVRAAEPGTRGFFVSRDLDDPALFTTYERFADRAAMEAHNGSPAVARFFELAGPLLEGPVTLLQCEEREAVQP</sequence>
<keyword evidence="2" id="KW-0503">Monooxygenase</keyword>
<evidence type="ECO:0000313" key="3">
    <source>
        <dbReference type="Proteomes" id="UP000005324"/>
    </source>
</evidence>
<dbReference type="InterPro" id="IPR011008">
    <property type="entry name" value="Dimeric_a/b-barrel"/>
</dbReference>
<evidence type="ECO:0000259" key="1">
    <source>
        <dbReference type="PROSITE" id="PS51725"/>
    </source>
</evidence>
<dbReference type="GO" id="GO:0004497">
    <property type="term" value="F:monooxygenase activity"/>
    <property type="evidence" value="ECO:0007669"/>
    <property type="project" value="UniProtKB-KW"/>
</dbReference>
<protein>
    <submittedName>
        <fullName evidence="2">Antibiotic biosynthesis monooxygenase</fullName>
    </submittedName>
</protein>
<proteinExistence type="predicted"/>
<keyword evidence="3" id="KW-1185">Reference proteome</keyword>
<organism evidence="2 3">
    <name type="scientific">Pseudoroseomonas cervicalis ATCC 49957</name>
    <dbReference type="NCBI Taxonomy" id="525371"/>
    <lineage>
        <taxon>Bacteria</taxon>
        <taxon>Pseudomonadati</taxon>
        <taxon>Pseudomonadota</taxon>
        <taxon>Alphaproteobacteria</taxon>
        <taxon>Acetobacterales</taxon>
        <taxon>Roseomonadaceae</taxon>
        <taxon>Roseomonas</taxon>
    </lineage>
</organism>
<dbReference type="HOGENOM" id="CLU_2328289_0_0_5"/>
<dbReference type="InterPro" id="IPR007138">
    <property type="entry name" value="ABM_dom"/>
</dbReference>
<dbReference type="Proteomes" id="UP000005324">
    <property type="component" value="Unassembled WGS sequence"/>
</dbReference>
<dbReference type="RefSeq" id="WP_007003241.1">
    <property type="nucleotide sequence ID" value="NZ_GG770777.1"/>
</dbReference>
<dbReference type="PANTHER" id="PTHR40624">
    <property type="entry name" value="BIOSYNTHESIS MONOOXYGENASE, PUTATIVE (AFU_ORTHOLOGUE AFUA_1G12025)-RELATED"/>
    <property type="match status" value="1"/>
</dbReference>
<dbReference type="Pfam" id="PF03992">
    <property type="entry name" value="ABM"/>
    <property type="match status" value="1"/>
</dbReference>
<keyword evidence="2" id="KW-0560">Oxidoreductase</keyword>
<dbReference type="AlphaFoldDB" id="D5RSZ9"/>
<name>D5RSZ9_9PROT</name>
<comment type="caution">
    <text evidence="2">The sequence shown here is derived from an EMBL/GenBank/DDBJ whole genome shotgun (WGS) entry which is preliminary data.</text>
</comment>
<dbReference type="PROSITE" id="PS51725">
    <property type="entry name" value="ABM"/>
    <property type="match status" value="1"/>
</dbReference>
<reference evidence="2 3" key="1">
    <citation type="submission" date="2010-04" db="EMBL/GenBank/DDBJ databases">
        <authorList>
            <person name="Qin X."/>
            <person name="Bachman B."/>
            <person name="Battles P."/>
            <person name="Bell A."/>
            <person name="Bess C."/>
            <person name="Bickham C."/>
            <person name="Chaboub L."/>
            <person name="Chen D."/>
            <person name="Coyle M."/>
            <person name="Deiros D.R."/>
            <person name="Dinh H."/>
            <person name="Forbes L."/>
            <person name="Fowler G."/>
            <person name="Francisco L."/>
            <person name="Fu Q."/>
            <person name="Gubbala S."/>
            <person name="Hale W."/>
            <person name="Han Y."/>
            <person name="Hemphill L."/>
            <person name="Highlander S.K."/>
            <person name="Hirani K."/>
            <person name="Hogues M."/>
            <person name="Jackson L."/>
            <person name="Jakkamsetti A."/>
            <person name="Javaid M."/>
            <person name="Jiang H."/>
            <person name="Korchina V."/>
            <person name="Kovar C."/>
            <person name="Lara F."/>
            <person name="Lee S."/>
            <person name="Mata R."/>
            <person name="Mathew T."/>
            <person name="Moen C."/>
            <person name="Morales K."/>
            <person name="Munidasa M."/>
            <person name="Nazareth L."/>
            <person name="Ngo R."/>
            <person name="Nguyen L."/>
            <person name="Okwuonu G."/>
            <person name="Ongeri F."/>
            <person name="Patil S."/>
            <person name="Petrosino J."/>
            <person name="Pham C."/>
            <person name="Pham P."/>
            <person name="Pu L.-L."/>
            <person name="Puazo M."/>
            <person name="Raj R."/>
            <person name="Reid J."/>
            <person name="Rouhana J."/>
            <person name="Saada N."/>
            <person name="Shang Y."/>
            <person name="Simmons D."/>
            <person name="Thornton R."/>
            <person name="Warren J."/>
            <person name="Weissenberger G."/>
            <person name="Zhang J."/>
            <person name="Zhang L."/>
            <person name="Zhou C."/>
            <person name="Zhu D."/>
            <person name="Muzny D."/>
            <person name="Worley K."/>
            <person name="Gibbs R."/>
        </authorList>
    </citation>
    <scope>NUCLEOTIDE SEQUENCE [LARGE SCALE GENOMIC DNA]</scope>
    <source>
        <strain evidence="2 3">ATCC 49957</strain>
    </source>
</reference>
<evidence type="ECO:0000313" key="2">
    <source>
        <dbReference type="EMBL" id="EFH09567.1"/>
    </source>
</evidence>
<dbReference type="SUPFAM" id="SSF54909">
    <property type="entry name" value="Dimeric alpha+beta barrel"/>
    <property type="match status" value="1"/>
</dbReference>
<dbReference type="PANTHER" id="PTHR40624:SF1">
    <property type="entry name" value="BIOSYNTHESIS MONOOXYGENASE, PUTATIVE (AFU_ORTHOLOGUE AFUA_1G12025)-RELATED"/>
    <property type="match status" value="1"/>
</dbReference>
<dbReference type="OrthoDB" id="287932at2"/>
<gene>
    <name evidence="2" type="ORF">HMPREF0731_4211</name>
</gene>
<dbReference type="EMBL" id="ADVL01000769">
    <property type="protein sequence ID" value="EFH09567.1"/>
    <property type="molecule type" value="Genomic_DNA"/>
</dbReference>
<feature type="domain" description="ABM" evidence="1">
    <location>
        <begin position="2"/>
        <end position="91"/>
    </location>
</feature>
<accession>D5RSZ9</accession>
<dbReference type="Gene3D" id="3.30.70.100">
    <property type="match status" value="1"/>
</dbReference>